<name>A0A0W0VIK0_9GAMM</name>
<dbReference type="RefSeq" id="WP_131754665.1">
    <property type="nucleotide sequence ID" value="NZ_CAAAHZ010000011.1"/>
</dbReference>
<accession>A0A0W0VIK0</accession>
<dbReference type="AlphaFoldDB" id="A0A0W0VIK0"/>
<comment type="caution">
    <text evidence="1">The sequence shown here is derived from an EMBL/GenBank/DDBJ whole genome shotgun (WGS) entry which is preliminary data.</text>
</comment>
<reference evidence="1 2" key="1">
    <citation type="submission" date="2015-11" db="EMBL/GenBank/DDBJ databases">
        <title>Genomic analysis of 38 Legionella species identifies large and diverse effector repertoires.</title>
        <authorList>
            <person name="Burstein D."/>
            <person name="Amaro F."/>
            <person name="Zusman T."/>
            <person name="Lifshitz Z."/>
            <person name="Cohen O."/>
            <person name="Gilbert J.A."/>
            <person name="Pupko T."/>
            <person name="Shuman H.A."/>
            <person name="Segal G."/>
        </authorList>
    </citation>
    <scope>NUCLEOTIDE SEQUENCE [LARGE SCALE GENOMIC DNA]</scope>
    <source>
        <strain evidence="1 2">ATCC 49505</strain>
    </source>
</reference>
<dbReference type="STRING" id="45068.Llon_2086"/>
<dbReference type="EMBL" id="LNYK01000033">
    <property type="protein sequence ID" value="KTD19914.1"/>
    <property type="molecule type" value="Genomic_DNA"/>
</dbReference>
<evidence type="ECO:0000313" key="2">
    <source>
        <dbReference type="Proteomes" id="UP000054997"/>
    </source>
</evidence>
<organism evidence="1 2">
    <name type="scientific">Legionella londiniensis</name>
    <dbReference type="NCBI Taxonomy" id="45068"/>
    <lineage>
        <taxon>Bacteria</taxon>
        <taxon>Pseudomonadati</taxon>
        <taxon>Pseudomonadota</taxon>
        <taxon>Gammaproteobacteria</taxon>
        <taxon>Legionellales</taxon>
        <taxon>Legionellaceae</taxon>
        <taxon>Legionella</taxon>
    </lineage>
</organism>
<dbReference type="OrthoDB" id="5636194at2"/>
<keyword evidence="2" id="KW-1185">Reference proteome</keyword>
<evidence type="ECO:0000313" key="1">
    <source>
        <dbReference type="EMBL" id="KTD19914.1"/>
    </source>
</evidence>
<dbReference type="PATRIC" id="fig|45068.5.peg.2269"/>
<sequence>MPKGKEFISLFTKSYSSMSKSSLFQESVKVSITNYSKISYFKLTSEERRKGYQEVIASLPESPDFVYRGTTGNAEVLHAIETGCLGRAPKECKKSDCLNLVAYVEKNDSKFFYSTTPCPTTVMGYTEGLSVIPTVGNILVMNQPKVFVRPQKMLVLYPEMFSEYDEKNYQSIAYGDGPRQIPIAERTLHNNEVTGILGLSVKDDWRLTTSKDLAKIIQVYAPGRLLGLFMSAKEPVHVQQWDNPQFRKRACSLEVMVDNGHPQAVEVMNERAVEFGLINKNQRLLTLKDAYALLTAEEFARFEDYETEHTELFSEVPKEIREGDAKELFDYTQSIMDSKQMGKSLSYKM</sequence>
<gene>
    <name evidence="1" type="ORF">Llon_2086</name>
</gene>
<protein>
    <submittedName>
        <fullName evidence="1">Uncharacterized protein</fullName>
    </submittedName>
</protein>
<proteinExistence type="predicted"/>
<dbReference type="Proteomes" id="UP000054997">
    <property type="component" value="Unassembled WGS sequence"/>
</dbReference>